<proteinExistence type="inferred from homology"/>
<keyword evidence="4" id="KW-0238">DNA-binding</keyword>
<evidence type="ECO:0000256" key="1">
    <source>
        <dbReference type="ARBA" id="ARBA00004123"/>
    </source>
</evidence>
<comment type="similarity">
    <text evidence="2">Belongs to the ORC4 family.</text>
</comment>
<feature type="compositionally biased region" description="Basic and acidic residues" evidence="6">
    <location>
        <begin position="214"/>
        <end position="236"/>
    </location>
</feature>
<dbReference type="PANTHER" id="PTHR12087">
    <property type="entry name" value="ORIGIN RECOGNITION COMPLEX SUBUNIT 4"/>
    <property type="match status" value="1"/>
</dbReference>
<dbReference type="GO" id="GO:0003688">
    <property type="term" value="F:DNA replication origin binding"/>
    <property type="evidence" value="ECO:0007669"/>
    <property type="project" value="TreeGrafter"/>
</dbReference>
<feature type="domain" description="Origin recognition complex subunit 4 C-terminal" evidence="8">
    <location>
        <begin position="597"/>
        <end position="780"/>
    </location>
</feature>
<sequence length="930" mass="101765">MSGDSIPGQQHPLPPPPNHNDSDEEEVLEGIAYQAPPRTASLEPQTPVKNTPRKTYSSAKKSVPAVALTPQRRGRSSAPSSAAKSTTKTAVKAASKAAPSPTPNRKRAAPAEEIDSEARLTRSGAKSAATPTKSKGKKAPSKTPMSTVQRGRNSLAGTPTLASGLRDGLPTPSPALRASTRKRARGEGVSKTLTFGEDVFDDDEDEETKAKKHKTEEYTRERFLQNEKQRKLREARNYQFTGDSNAPRMTRSGRAIRDTRDEVMDVEEEELDEYGGKPQDEEPLAPDAPLIPEFELSTAPLVPTSPPLALSPAPEPENTTGQPLPDDAEPVLKTILNTLNSRGITQDPPSFLDEDKNEALQGIYNLIKGTVDRGEGNSALVVGPRGSGKTRTVARALSLLPSSAARTAPIIVRLSGLAQTTDRLAITEMGRQIAEAEGRVMEEEAVDEDERGDDEEYAPTTLPSHLLALLTASSPRAIIILIEEFDLFTEHARQALLYCLFDVVQSVRSGPVGTTPRGLAVIGITPRLDTLLLLEKRVKSRFSHRIWRVTSPLASVMQGGVGGVGNGTEGQGRGGWEVLLKMALIPWYPESVMDDPEEKEKWRGDWEYVIVTTLGDERIRRYFDRLVGLTTDVRVLYRPFILPITRVITRLDQKLDPKILADQILAQVETASFGLQNNKLRGLPTPCLGILIIAKHLAFAGREEFTYAMVEEEYLRFARTRLVGVGKVRWSVGVLRTAFSHLVRIALLTPTSSSTTVTNKQHPDFLKVRCTLSPNEIVEWFTEAGKDSVGPELGTWGRTLVGSTFWTLKTSPKPSKQVPTVFVCTKLANDVVDHQVVNIEYKGGVTASMTMVAFTESACDRGTRIQGTKGELMGDIAKAEDKGQSILGVTPRGILDSHLLVFSAEKVRKEDKVIGFEEFKIGVVDGYEKR</sequence>
<evidence type="ECO:0000259" key="7">
    <source>
        <dbReference type="Pfam" id="PF13191"/>
    </source>
</evidence>
<keyword evidence="5" id="KW-0539">Nucleus</keyword>
<evidence type="ECO:0000313" key="10">
    <source>
        <dbReference type="Proteomes" id="UP000095149"/>
    </source>
</evidence>
<comment type="caution">
    <text evidence="9">The sequence shown here is derived from an EMBL/GenBank/DDBJ whole genome shotgun (WGS) entry which is preliminary data.</text>
</comment>
<feature type="compositionally biased region" description="Low complexity" evidence="6">
    <location>
        <begin position="299"/>
        <end position="312"/>
    </location>
</feature>
<evidence type="ECO:0000256" key="5">
    <source>
        <dbReference type="ARBA" id="ARBA00023242"/>
    </source>
</evidence>
<evidence type="ECO:0000259" key="8">
    <source>
        <dbReference type="Pfam" id="PF14629"/>
    </source>
</evidence>
<feature type="compositionally biased region" description="Acidic residues" evidence="6">
    <location>
        <begin position="198"/>
        <end position="207"/>
    </location>
</feature>
<evidence type="ECO:0000313" key="9">
    <source>
        <dbReference type="EMBL" id="ODO05921.1"/>
    </source>
</evidence>
<dbReference type="Pfam" id="PF14629">
    <property type="entry name" value="ORC4_C"/>
    <property type="match status" value="1"/>
</dbReference>
<feature type="compositionally biased region" description="Low complexity" evidence="6">
    <location>
        <begin position="76"/>
        <end position="99"/>
    </location>
</feature>
<comment type="subcellular location">
    <subcellularLocation>
        <location evidence="1">Nucleus</location>
    </subcellularLocation>
</comment>
<dbReference type="Proteomes" id="UP000095149">
    <property type="component" value="Unassembled WGS sequence"/>
</dbReference>
<protein>
    <submittedName>
        <fullName evidence="9">Uncharacterized protein</fullName>
    </submittedName>
</protein>
<feature type="region of interest" description="Disordered" evidence="6">
    <location>
        <begin position="299"/>
        <end position="327"/>
    </location>
</feature>
<feature type="compositionally biased region" description="Polar residues" evidence="6">
    <location>
        <begin position="143"/>
        <end position="161"/>
    </location>
</feature>
<dbReference type="InterPro" id="IPR016527">
    <property type="entry name" value="ORC4"/>
</dbReference>
<accession>A0A1E3JYQ7</accession>
<evidence type="ECO:0000256" key="3">
    <source>
        <dbReference type="ARBA" id="ARBA00022705"/>
    </source>
</evidence>
<dbReference type="GO" id="GO:0006270">
    <property type="term" value="P:DNA replication initiation"/>
    <property type="evidence" value="ECO:0007669"/>
    <property type="project" value="TreeGrafter"/>
</dbReference>
<feature type="compositionally biased region" description="Polar residues" evidence="6">
    <location>
        <begin position="42"/>
        <end position="60"/>
    </location>
</feature>
<evidence type="ECO:0000256" key="6">
    <source>
        <dbReference type="SAM" id="MobiDB-lite"/>
    </source>
</evidence>
<dbReference type="InterPro" id="IPR041664">
    <property type="entry name" value="AAA_16"/>
</dbReference>
<dbReference type="EMBL" id="MEKH01000007">
    <property type="protein sequence ID" value="ODO05921.1"/>
    <property type="molecule type" value="Genomic_DNA"/>
</dbReference>
<dbReference type="AlphaFoldDB" id="A0A1E3JYQ7"/>
<dbReference type="GO" id="GO:0005664">
    <property type="term" value="C:nuclear origin of replication recognition complex"/>
    <property type="evidence" value="ECO:0007669"/>
    <property type="project" value="TreeGrafter"/>
</dbReference>
<feature type="region of interest" description="Disordered" evidence="6">
    <location>
        <begin position="1"/>
        <end position="285"/>
    </location>
</feature>
<dbReference type="OrthoDB" id="343623at2759"/>
<dbReference type="InterPro" id="IPR032705">
    <property type="entry name" value="ORC4_C"/>
</dbReference>
<dbReference type="FunFam" id="3.40.50.300:FF:001499">
    <property type="entry name" value="Origin recognition complex subunit 4, putative"/>
    <property type="match status" value="1"/>
</dbReference>
<keyword evidence="3" id="KW-0235">DNA replication</keyword>
<dbReference type="InterPro" id="IPR027417">
    <property type="entry name" value="P-loop_NTPase"/>
</dbReference>
<name>A0A1E3JYQ7_9TREE</name>
<dbReference type="Gene3D" id="3.40.50.300">
    <property type="entry name" value="P-loop containing nucleotide triphosphate hydrolases"/>
    <property type="match status" value="1"/>
</dbReference>
<dbReference type="SUPFAM" id="SSF52540">
    <property type="entry name" value="P-loop containing nucleoside triphosphate hydrolases"/>
    <property type="match status" value="1"/>
</dbReference>
<dbReference type="PANTHER" id="PTHR12087:SF0">
    <property type="entry name" value="ORIGIN RECOGNITION COMPLEX SUBUNIT 4"/>
    <property type="match status" value="1"/>
</dbReference>
<organism evidence="9 10">
    <name type="scientific">Cryptococcus amylolentus CBS 6273</name>
    <dbReference type="NCBI Taxonomy" id="1296118"/>
    <lineage>
        <taxon>Eukaryota</taxon>
        <taxon>Fungi</taxon>
        <taxon>Dikarya</taxon>
        <taxon>Basidiomycota</taxon>
        <taxon>Agaricomycotina</taxon>
        <taxon>Tremellomycetes</taxon>
        <taxon>Tremellales</taxon>
        <taxon>Cryptococcaceae</taxon>
        <taxon>Cryptococcus</taxon>
    </lineage>
</organism>
<dbReference type="Pfam" id="PF13191">
    <property type="entry name" value="AAA_16"/>
    <property type="match status" value="1"/>
</dbReference>
<feature type="compositionally biased region" description="Acidic residues" evidence="6">
    <location>
        <begin position="264"/>
        <end position="273"/>
    </location>
</feature>
<reference evidence="9 10" key="1">
    <citation type="submission" date="2016-06" db="EMBL/GenBank/DDBJ databases">
        <title>Evolution of pathogenesis and genome organization in the Tremellales.</title>
        <authorList>
            <person name="Cuomo C."/>
            <person name="Litvintseva A."/>
            <person name="Heitman J."/>
            <person name="Chen Y."/>
            <person name="Sun S."/>
            <person name="Springer D."/>
            <person name="Dromer F."/>
            <person name="Young S."/>
            <person name="Zeng Q."/>
            <person name="Chapman S."/>
            <person name="Gujja S."/>
            <person name="Saif S."/>
            <person name="Birren B."/>
        </authorList>
    </citation>
    <scope>NUCLEOTIDE SEQUENCE [LARGE SCALE GENOMIC DNA]</scope>
    <source>
        <strain evidence="9 10">CBS 6273</strain>
    </source>
</reference>
<evidence type="ECO:0000256" key="2">
    <source>
        <dbReference type="ARBA" id="ARBA00005334"/>
    </source>
</evidence>
<feature type="domain" description="Orc1-like AAA ATPase" evidence="7">
    <location>
        <begin position="363"/>
        <end position="506"/>
    </location>
</feature>
<gene>
    <name evidence="9" type="ORF">I350_04982</name>
</gene>
<evidence type="ECO:0000256" key="4">
    <source>
        <dbReference type="ARBA" id="ARBA00023125"/>
    </source>
</evidence>